<evidence type="ECO:0000256" key="4">
    <source>
        <dbReference type="ARBA" id="ARBA00022618"/>
    </source>
</evidence>
<comment type="function">
    <text evidence="9">Essential cell division protein.</text>
</comment>
<keyword evidence="5 9" id="KW-0812">Transmembrane</keyword>
<comment type="subcellular location">
    <subcellularLocation>
        <location evidence="9">Cell inner membrane</location>
        <topology evidence="9">Single-pass type II membrane protein</topology>
    </subcellularLocation>
    <subcellularLocation>
        <location evidence="1">Membrane</location>
    </subcellularLocation>
    <text evidence="9">Localizes to the division septum.</text>
</comment>
<dbReference type="EMBL" id="ACJD01000004">
    <property type="protein sequence ID" value="EEH14087.1"/>
    <property type="molecule type" value="Genomic_DNA"/>
</dbReference>
<evidence type="ECO:0000313" key="11">
    <source>
        <dbReference type="EMBL" id="EEH14087.1"/>
    </source>
</evidence>
<keyword evidence="3 9" id="KW-0997">Cell inner membrane</keyword>
<dbReference type="GO" id="GO:0032153">
    <property type="term" value="C:cell division site"/>
    <property type="evidence" value="ECO:0007669"/>
    <property type="project" value="UniProtKB-UniRule"/>
</dbReference>
<dbReference type="Gene3D" id="3.10.20.310">
    <property type="entry name" value="membrane protein fhac"/>
    <property type="match status" value="1"/>
</dbReference>
<feature type="domain" description="POTRA" evidence="10">
    <location>
        <begin position="98"/>
        <end position="166"/>
    </location>
</feature>
<name>C0G760_9HYPH</name>
<dbReference type="HAMAP" id="MF_00911">
    <property type="entry name" value="FtsQ_subfam"/>
    <property type="match status" value="1"/>
</dbReference>
<dbReference type="PANTHER" id="PTHR35851:SF1">
    <property type="entry name" value="CELL DIVISION PROTEIN FTSQ"/>
    <property type="match status" value="1"/>
</dbReference>
<gene>
    <name evidence="9" type="primary">ftsQ</name>
    <name evidence="11" type="ORF">BCETI_4000003</name>
</gene>
<evidence type="ECO:0000256" key="3">
    <source>
        <dbReference type="ARBA" id="ARBA00022519"/>
    </source>
</evidence>
<dbReference type="GO" id="GO:0005886">
    <property type="term" value="C:plasma membrane"/>
    <property type="evidence" value="ECO:0007669"/>
    <property type="project" value="UniProtKB-SubCell"/>
</dbReference>
<evidence type="ECO:0000256" key="2">
    <source>
        <dbReference type="ARBA" id="ARBA00022475"/>
    </source>
</evidence>
<dbReference type="InterPro" id="IPR026579">
    <property type="entry name" value="FtsQ"/>
</dbReference>
<comment type="caution">
    <text evidence="11">The sequence shown here is derived from an EMBL/GenBank/DDBJ whole genome shotgun (WGS) entry which is preliminary data.</text>
</comment>
<protein>
    <recommendedName>
        <fullName evidence="9">Cell division protein FtsQ</fullName>
    </recommendedName>
</protein>
<keyword evidence="8 9" id="KW-0131">Cell cycle</keyword>
<evidence type="ECO:0000256" key="7">
    <source>
        <dbReference type="ARBA" id="ARBA00023136"/>
    </source>
</evidence>
<dbReference type="PANTHER" id="PTHR35851">
    <property type="entry name" value="CELL DIVISION PROTEIN FTSQ"/>
    <property type="match status" value="1"/>
</dbReference>
<keyword evidence="4 9" id="KW-0132">Cell division</keyword>
<dbReference type="InterPro" id="IPR005548">
    <property type="entry name" value="Cell_div_FtsQ/DivIB_C"/>
</dbReference>
<dbReference type="InterPro" id="IPR013685">
    <property type="entry name" value="POTRA_FtsQ_type"/>
</dbReference>
<dbReference type="Pfam" id="PF08478">
    <property type="entry name" value="POTRA_1"/>
    <property type="match status" value="1"/>
</dbReference>
<sequence>MDGGGRVLFALNGKSDGYRRAGAVRDASGAMNAAFVLPRFLRKPFRFAVRLFQGNVNIPRHAGTVGMLGFLGATGLYGMVIGGHSQDVVKATASTMGFAIEDIKVVGNNETSDIDILGQLNLDGETSLVGLSAEEARQSIDKLPWVESAEVRKVYPGTILVSLQERKAFAIWQNDKELSLIDAAGDTIVPFRPGRYNSLPLVVGEGAEKKVKGFVDQIAAYPGLAGKVRAYIRVGDRRWDLLLDNGVRIMLPESEPLKALAQVEKLDREKHLLSRDISAVDLRLEDRVTVQLTASGMEQRQKLLADRKKELSRMGNRV</sequence>
<evidence type="ECO:0000256" key="9">
    <source>
        <dbReference type="HAMAP-Rule" id="MF_00911"/>
    </source>
</evidence>
<evidence type="ECO:0000256" key="8">
    <source>
        <dbReference type="ARBA" id="ARBA00023306"/>
    </source>
</evidence>
<dbReference type="Pfam" id="PF03799">
    <property type="entry name" value="FtsQ_DivIB_C"/>
    <property type="match status" value="1"/>
</dbReference>
<dbReference type="GO" id="GO:0090529">
    <property type="term" value="P:cell septum assembly"/>
    <property type="evidence" value="ECO:0007669"/>
    <property type="project" value="InterPro"/>
</dbReference>
<keyword evidence="7 9" id="KW-0472">Membrane</keyword>
<dbReference type="AlphaFoldDB" id="C0G760"/>
<organism evidence="11 12">
    <name type="scientific">Brucella ceti str. Cudo</name>
    <dbReference type="NCBI Taxonomy" id="595497"/>
    <lineage>
        <taxon>Bacteria</taxon>
        <taxon>Pseudomonadati</taxon>
        <taxon>Pseudomonadota</taxon>
        <taxon>Alphaproteobacteria</taxon>
        <taxon>Hyphomicrobiales</taxon>
        <taxon>Brucellaceae</taxon>
        <taxon>Brucella/Ochrobactrum group</taxon>
        <taxon>Brucella</taxon>
    </lineage>
</organism>
<keyword evidence="6 9" id="KW-1133">Transmembrane helix</keyword>
<dbReference type="InterPro" id="IPR034746">
    <property type="entry name" value="POTRA"/>
</dbReference>
<keyword evidence="2 9" id="KW-1003">Cell membrane</keyword>
<comment type="similarity">
    <text evidence="9">Belongs to the FtsQ/DivIB family. FtsQ subfamily.</text>
</comment>
<dbReference type="Gene3D" id="3.40.50.11690">
    <property type="entry name" value="Cell division protein FtsQ/DivIB"/>
    <property type="match status" value="1"/>
</dbReference>
<evidence type="ECO:0000259" key="10">
    <source>
        <dbReference type="PROSITE" id="PS51779"/>
    </source>
</evidence>
<dbReference type="GO" id="GO:0043093">
    <property type="term" value="P:FtsZ-dependent cytokinesis"/>
    <property type="evidence" value="ECO:0007669"/>
    <property type="project" value="UniProtKB-UniRule"/>
</dbReference>
<dbReference type="PROSITE" id="PS51779">
    <property type="entry name" value="POTRA"/>
    <property type="match status" value="1"/>
</dbReference>
<evidence type="ECO:0000256" key="6">
    <source>
        <dbReference type="ARBA" id="ARBA00022989"/>
    </source>
</evidence>
<accession>C0G760</accession>
<dbReference type="Proteomes" id="UP000003678">
    <property type="component" value="Unassembled WGS sequence"/>
</dbReference>
<proteinExistence type="inferred from homology"/>
<dbReference type="InterPro" id="IPR045335">
    <property type="entry name" value="FtsQ_C_sf"/>
</dbReference>
<reference evidence="11 12" key="1">
    <citation type="submission" date="2009-03" db="EMBL/GenBank/DDBJ databases">
        <authorList>
            <person name="Setubal J.C."/>
            <person name="Boyle S."/>
            <person name="Crasta O.R."/>
            <person name="Gillespie J.J."/>
            <person name="Kenyon R.W."/>
            <person name="Lu J."/>
            <person name="Mane S."/>
            <person name="Nagrani S."/>
            <person name="Shallom J.M."/>
            <person name="Shallom S."/>
            <person name="Shukla M."/>
            <person name="Snyder E.E."/>
            <person name="Sobral B.W."/>
            <person name="Wattam A.R."/>
            <person name="Will R."/>
            <person name="Williams K."/>
            <person name="Yoo H."/>
            <person name="Bruce D.H."/>
            <person name="Detter C."/>
            <person name="Munk C."/>
            <person name="Brettin T.S."/>
            <person name="Ficht T."/>
        </authorList>
    </citation>
    <scope>NUCLEOTIDE SEQUENCE [LARGE SCALE GENOMIC DNA]</scope>
    <source>
        <strain evidence="11 12">Cudo</strain>
    </source>
</reference>
<evidence type="ECO:0000256" key="1">
    <source>
        <dbReference type="ARBA" id="ARBA00004370"/>
    </source>
</evidence>
<evidence type="ECO:0000313" key="12">
    <source>
        <dbReference type="Proteomes" id="UP000003678"/>
    </source>
</evidence>
<evidence type="ECO:0000256" key="5">
    <source>
        <dbReference type="ARBA" id="ARBA00022692"/>
    </source>
</evidence>